<evidence type="ECO:0000256" key="2">
    <source>
        <dbReference type="SAM" id="MobiDB-lite"/>
    </source>
</evidence>
<dbReference type="SUPFAM" id="SSF54506">
    <property type="entry name" value="Diaminopimelate epimerase-like"/>
    <property type="match status" value="1"/>
</dbReference>
<dbReference type="EC" id="5.1.1.8" evidence="3"/>
<keyword evidence="4" id="KW-1185">Reference proteome</keyword>
<dbReference type="OrthoDB" id="181267at2"/>
<dbReference type="Proteomes" id="UP000320672">
    <property type="component" value="Chromosome"/>
</dbReference>
<dbReference type="KEGG" id="rml:FF011L_16000"/>
<keyword evidence="3" id="KW-0413">Isomerase</keyword>
<dbReference type="PANTHER" id="PTHR33442:SF1">
    <property type="entry name" value="TRANS-3-HYDROXY-L-PROLINE DEHYDRATASE"/>
    <property type="match status" value="1"/>
</dbReference>
<dbReference type="RefSeq" id="WP_145351040.1">
    <property type="nucleotide sequence ID" value="NZ_CP036262.1"/>
</dbReference>
<dbReference type="GO" id="GO:0047580">
    <property type="term" value="F:4-hydroxyproline epimerase activity"/>
    <property type="evidence" value="ECO:0007669"/>
    <property type="project" value="UniProtKB-EC"/>
</dbReference>
<feature type="region of interest" description="Disordered" evidence="2">
    <location>
        <begin position="312"/>
        <end position="331"/>
    </location>
</feature>
<gene>
    <name evidence="3" type="ORF">FF011L_16000</name>
</gene>
<proteinExistence type="inferred from homology"/>
<dbReference type="EMBL" id="CP036262">
    <property type="protein sequence ID" value="QDS92851.1"/>
    <property type="molecule type" value="Genomic_DNA"/>
</dbReference>
<dbReference type="SFLD" id="SFLDS00028">
    <property type="entry name" value="Proline_Racemase"/>
    <property type="match status" value="1"/>
</dbReference>
<reference evidence="3 4" key="1">
    <citation type="submission" date="2019-02" db="EMBL/GenBank/DDBJ databases">
        <title>Deep-cultivation of Planctomycetes and their phenomic and genomic characterization uncovers novel biology.</title>
        <authorList>
            <person name="Wiegand S."/>
            <person name="Jogler M."/>
            <person name="Boedeker C."/>
            <person name="Pinto D."/>
            <person name="Vollmers J."/>
            <person name="Rivas-Marin E."/>
            <person name="Kohn T."/>
            <person name="Peeters S.H."/>
            <person name="Heuer A."/>
            <person name="Rast P."/>
            <person name="Oberbeckmann S."/>
            <person name="Bunk B."/>
            <person name="Jeske O."/>
            <person name="Meyerdierks A."/>
            <person name="Storesund J.E."/>
            <person name="Kallscheuer N."/>
            <person name="Luecker S."/>
            <person name="Lage O.M."/>
            <person name="Pohl T."/>
            <person name="Merkel B.J."/>
            <person name="Hornburger P."/>
            <person name="Mueller R.-W."/>
            <person name="Bruemmer F."/>
            <person name="Labrenz M."/>
            <person name="Spormann A.M."/>
            <person name="Op den Camp H."/>
            <person name="Overmann J."/>
            <person name="Amann R."/>
            <person name="Jetten M.S.M."/>
            <person name="Mascher T."/>
            <person name="Medema M.H."/>
            <person name="Devos D.P."/>
            <person name="Kaster A.-K."/>
            <person name="Ovreas L."/>
            <person name="Rohde M."/>
            <person name="Galperin M.Y."/>
            <person name="Jogler C."/>
        </authorList>
    </citation>
    <scope>NUCLEOTIDE SEQUENCE [LARGE SCALE GENOMIC DNA]</scope>
    <source>
        <strain evidence="3 4">FF011L</strain>
    </source>
</reference>
<comment type="similarity">
    <text evidence="1">Belongs to the proline racemase family.</text>
</comment>
<sequence>MRLIDCVDTHTGGEPTRVVFSGGPDLGTGTMAERVVRFRQDFDHLRTALIHEPRGCDWVVGALLVPPREPESATGVLFFNNRGYLGMCGHGLIGVVRALAHRGSLVAGKHVFETPAGMVSATLHDDGAISIENVISYRSAKQVLVSLPSGETVLGDIAYGGNWFFLVSSPPLDYATRDVHLARCKEIKQALQQHGVTGDEGAEIDHVELCAPWPGSQGPGSPHSQNFVLCPGGEYDRSPCGTGTSAKLACLAADGHLLPGEIWRQASIVGSLFEGTYRPAENGIRPTITGRAYVTAEIRFVLGEDDPFRHGIVSQSGMPASLPADNSSRMP</sequence>
<dbReference type="AlphaFoldDB" id="A0A517MD92"/>
<evidence type="ECO:0000313" key="3">
    <source>
        <dbReference type="EMBL" id="QDS92851.1"/>
    </source>
</evidence>
<dbReference type="InterPro" id="IPR008794">
    <property type="entry name" value="Pro_racemase_fam"/>
</dbReference>
<dbReference type="Pfam" id="PF05544">
    <property type="entry name" value="Pro_racemase"/>
    <property type="match status" value="1"/>
</dbReference>
<dbReference type="Gene3D" id="3.10.310.10">
    <property type="entry name" value="Diaminopimelate Epimerase, Chain A, domain 1"/>
    <property type="match status" value="2"/>
</dbReference>
<evidence type="ECO:0000256" key="1">
    <source>
        <dbReference type="ARBA" id="ARBA00007529"/>
    </source>
</evidence>
<dbReference type="PANTHER" id="PTHR33442">
    <property type="entry name" value="TRANS-3-HYDROXY-L-PROLINE DEHYDRATASE"/>
    <property type="match status" value="1"/>
</dbReference>
<organism evidence="3 4">
    <name type="scientific">Roseimaritima multifibrata</name>
    <dbReference type="NCBI Taxonomy" id="1930274"/>
    <lineage>
        <taxon>Bacteria</taxon>
        <taxon>Pseudomonadati</taxon>
        <taxon>Planctomycetota</taxon>
        <taxon>Planctomycetia</taxon>
        <taxon>Pirellulales</taxon>
        <taxon>Pirellulaceae</taxon>
        <taxon>Roseimaritima</taxon>
    </lineage>
</organism>
<dbReference type="FunFam" id="3.10.310.10:FF:000003">
    <property type="entry name" value="Proline racemase"/>
    <property type="match status" value="1"/>
</dbReference>
<protein>
    <submittedName>
        <fullName evidence="3">4-hydroxyproline epimerase</fullName>
        <ecNumber evidence="3">5.1.1.8</ecNumber>
    </submittedName>
</protein>
<name>A0A517MD92_9BACT</name>
<feature type="compositionally biased region" description="Polar residues" evidence="2">
    <location>
        <begin position="313"/>
        <end position="331"/>
    </location>
</feature>
<evidence type="ECO:0000313" key="4">
    <source>
        <dbReference type="Proteomes" id="UP000320672"/>
    </source>
</evidence>
<accession>A0A517MD92</accession>
<dbReference type="PIRSF" id="PIRSF029792">
    <property type="entry name" value="Pro_racemase"/>
    <property type="match status" value="1"/>
</dbReference>